<feature type="region of interest" description="Disordered" evidence="2">
    <location>
        <begin position="1"/>
        <end position="44"/>
    </location>
</feature>
<dbReference type="STRING" id="280871.TL10_07140"/>
<gene>
    <name evidence="3" type="ORF">TL10_07140</name>
</gene>
<evidence type="ECO:0000313" key="3">
    <source>
        <dbReference type="EMBL" id="KIU17730.1"/>
    </source>
</evidence>
<dbReference type="InterPro" id="IPR036435">
    <property type="entry name" value="Leukocidin/porin_MspA_sf"/>
</dbReference>
<organism evidence="3 4">
    <name type="scientific">Mycolicibacterium llatzerense</name>
    <dbReference type="NCBI Taxonomy" id="280871"/>
    <lineage>
        <taxon>Bacteria</taxon>
        <taxon>Bacillati</taxon>
        <taxon>Actinomycetota</taxon>
        <taxon>Actinomycetes</taxon>
        <taxon>Mycobacteriales</taxon>
        <taxon>Mycobacteriaceae</taxon>
        <taxon>Mycolicibacterium</taxon>
    </lineage>
</organism>
<dbReference type="AlphaFoldDB" id="A0A0D1LA77"/>
<evidence type="ECO:0000313" key="4">
    <source>
        <dbReference type="Proteomes" id="UP000032221"/>
    </source>
</evidence>
<dbReference type="InterPro" id="IPR015286">
    <property type="entry name" value="Porin_fam_mycobact-type"/>
</dbReference>
<proteinExistence type="predicted"/>
<dbReference type="Gene3D" id="2.60.40.1650">
    <property type="entry name" value="Porin MspA (Ig-like beta-sandwich domain)"/>
    <property type="match status" value="1"/>
</dbReference>
<keyword evidence="4" id="KW-1185">Reference proteome</keyword>
<evidence type="ECO:0000256" key="1">
    <source>
        <dbReference type="ARBA" id="ARBA00022729"/>
    </source>
</evidence>
<dbReference type="Gene3D" id="2.10.300.10">
    <property type="entry name" value="Porin MspA ribbon domain"/>
    <property type="match status" value="1"/>
</dbReference>
<comment type="caution">
    <text evidence="3">The sequence shown here is derived from an EMBL/GenBank/DDBJ whole genome shotgun (WGS) entry which is preliminary data.</text>
</comment>
<feature type="compositionally biased region" description="Low complexity" evidence="2">
    <location>
        <begin position="27"/>
        <end position="44"/>
    </location>
</feature>
<feature type="compositionally biased region" description="Pro residues" evidence="2">
    <location>
        <begin position="14"/>
        <end position="26"/>
    </location>
</feature>
<dbReference type="EMBL" id="JXST01000007">
    <property type="protein sequence ID" value="KIU17730.1"/>
    <property type="molecule type" value="Genomic_DNA"/>
</dbReference>
<keyword evidence="1" id="KW-0732">Signal</keyword>
<dbReference type="Proteomes" id="UP000032221">
    <property type="component" value="Unassembled WGS sequence"/>
</dbReference>
<name>A0A0D1LA77_9MYCO</name>
<accession>A0A0D1LA77</accession>
<dbReference type="Pfam" id="PF09203">
    <property type="entry name" value="MspA"/>
    <property type="match status" value="1"/>
</dbReference>
<sequence length="221" mass="22554">MLTVTTAPVSLADPPAPDPQPSPAAAPPDAVADGGAPPDDGVVPSADPVAVTTPDGWILTVKAQKESELPVAPLTTAVSSREYLVGGTFTGNVTGAGTTKLNGGTLEVGYEIGCGIELGQVRLIGQIGASTNGSLANLIPTGVSFPMSGMIEIHPKPGQVIRVPVDKKSFKATPARVTLKDNHIKIDGCVGQSFLRSYATLTSTTTDTDDVVAYYGVTKSV</sequence>
<protein>
    <submittedName>
        <fullName evidence="3">MspA protein</fullName>
    </submittedName>
</protein>
<dbReference type="SUPFAM" id="SSF56959">
    <property type="entry name" value="Leukocidin-like"/>
    <property type="match status" value="1"/>
</dbReference>
<reference evidence="3 4" key="1">
    <citation type="submission" date="2015-01" db="EMBL/GenBank/DDBJ databases">
        <title>Genome sequence of Mycobacterium llatzerense and Mycobacterium immunogenum recovered from brain abscess.</title>
        <authorList>
            <person name="Greninger A.L."/>
            <person name="Langelier C."/>
            <person name="Cunningham G."/>
            <person name="Chiu C.Y."/>
            <person name="Miller S."/>
        </authorList>
    </citation>
    <scope>NUCLEOTIDE SEQUENCE [LARGE SCALE GENOMIC DNA]</scope>
    <source>
        <strain evidence="3 4">CLUC14</strain>
    </source>
</reference>
<dbReference type="PATRIC" id="fig|280871.6.peg.1480"/>
<evidence type="ECO:0000256" key="2">
    <source>
        <dbReference type="SAM" id="MobiDB-lite"/>
    </source>
</evidence>